<accession>A0ABW7HMY2</accession>
<dbReference type="RefSeq" id="WP_341829739.1">
    <property type="nucleotide sequence ID" value="NZ_BAABEN010000012.1"/>
</dbReference>
<evidence type="ECO:0000313" key="1">
    <source>
        <dbReference type="EMBL" id="MFH0246981.1"/>
    </source>
</evidence>
<reference evidence="1 2" key="1">
    <citation type="submission" date="2024-10" db="EMBL/GenBank/DDBJ databases">
        <authorList>
            <person name="Cho J.-C."/>
        </authorList>
    </citation>
    <scope>NUCLEOTIDE SEQUENCE [LARGE SCALE GENOMIC DNA]</scope>
    <source>
        <strain evidence="1 2">KCTC29696</strain>
    </source>
</reference>
<protein>
    <submittedName>
        <fullName evidence="1">DUF4192 domain-containing protein</fullName>
    </submittedName>
</protein>
<dbReference type="Pfam" id="PF13830">
    <property type="entry name" value="DUF4192"/>
    <property type="match status" value="1"/>
</dbReference>
<dbReference type="Proteomes" id="UP001607069">
    <property type="component" value="Unassembled WGS sequence"/>
</dbReference>
<sequence>MRRAFAQVTAPPELAWSYCCPDARCCPAEGAPLGIPGTSAIAAAAAYAGLRVEGTLKEMTARLVPLGPPTAGPQEQALDIAGTALVPRMLGETDRETVRAETLALAGRLLERYRNAPAAARKEGVAGGDARDDRLLTHEEAATVILGLQDRIARDWAAEWMEGEDAVPALRLWRALARRCVGAYTEHAAAPLTLAGWVAWSGGDEPGARVALGRALDLDPGYVFARLLHGACNNGLDPEPLRQCLRRQRAARGLGTSAVQG</sequence>
<dbReference type="InterPro" id="IPR025447">
    <property type="entry name" value="DUF4192"/>
</dbReference>
<keyword evidence="2" id="KW-1185">Reference proteome</keyword>
<evidence type="ECO:0000313" key="2">
    <source>
        <dbReference type="Proteomes" id="UP001607069"/>
    </source>
</evidence>
<dbReference type="EMBL" id="JBIHMK010000004">
    <property type="protein sequence ID" value="MFH0246981.1"/>
    <property type="molecule type" value="Genomic_DNA"/>
</dbReference>
<gene>
    <name evidence="1" type="ORF">ACG5V6_01920</name>
</gene>
<organism evidence="1 2">
    <name type="scientific">Streptomyces chitinivorans</name>
    <dbReference type="NCBI Taxonomy" id="1257027"/>
    <lineage>
        <taxon>Bacteria</taxon>
        <taxon>Bacillati</taxon>
        <taxon>Actinomycetota</taxon>
        <taxon>Actinomycetes</taxon>
        <taxon>Kitasatosporales</taxon>
        <taxon>Streptomycetaceae</taxon>
        <taxon>Streptomyces</taxon>
    </lineage>
</organism>
<name>A0ABW7HMY2_9ACTN</name>
<proteinExistence type="predicted"/>
<comment type="caution">
    <text evidence="1">The sequence shown here is derived from an EMBL/GenBank/DDBJ whole genome shotgun (WGS) entry which is preliminary data.</text>
</comment>